<feature type="domain" description="GST N-terminal" evidence="2">
    <location>
        <begin position="17"/>
        <end position="99"/>
    </location>
</feature>
<feature type="domain" description="GST C-terminal" evidence="3">
    <location>
        <begin position="107"/>
        <end position="244"/>
    </location>
</feature>
<proteinExistence type="inferred from homology"/>
<dbReference type="OrthoDB" id="422574at2759"/>
<name>A0A6G1K7F3_9PLEO</name>
<evidence type="ECO:0000313" key="4">
    <source>
        <dbReference type="EMBL" id="KAF2708744.1"/>
    </source>
</evidence>
<keyword evidence="4" id="KW-0808">Transferase</keyword>
<dbReference type="SFLD" id="SFLDG00358">
    <property type="entry name" value="Main_(cytGST)"/>
    <property type="match status" value="1"/>
</dbReference>
<dbReference type="SUPFAM" id="SSF47616">
    <property type="entry name" value="GST C-terminal domain-like"/>
    <property type="match status" value="1"/>
</dbReference>
<dbReference type="InterPro" id="IPR004045">
    <property type="entry name" value="Glutathione_S-Trfase_N"/>
</dbReference>
<dbReference type="InterPro" id="IPR004046">
    <property type="entry name" value="GST_C"/>
</dbReference>
<dbReference type="PROSITE" id="PS50404">
    <property type="entry name" value="GST_NTER"/>
    <property type="match status" value="1"/>
</dbReference>
<dbReference type="GO" id="GO:0016740">
    <property type="term" value="F:transferase activity"/>
    <property type="evidence" value="ECO:0007669"/>
    <property type="project" value="UniProtKB-KW"/>
</dbReference>
<accession>A0A6G1K7F3</accession>
<dbReference type="InterPro" id="IPR036282">
    <property type="entry name" value="Glutathione-S-Trfase_C_sf"/>
</dbReference>
<dbReference type="Proteomes" id="UP000799428">
    <property type="component" value="Unassembled WGS sequence"/>
</dbReference>
<sequence>MSTTTTTTTTTTTLKPIKPIKIWGAGGPNPPKVAILVKELGLPHEIVPISFEALKQEPYITQVNINGRMPAIYDPNTDLTLWESGAIIEYLVETYDKEERKLSFEPGTKDAWLARQWLYFQVSGQGPYYGQVAWFLKFAPEKIPLAIERYTKEIHRVTAVLERQLSRKKDEDEQGAVVQGGPWLVGDEFSYADLAFVTWQSLVPVFLSKDAFDPDEYPEVKAWLERIHKREAVATTFAAMQTSK</sequence>
<protein>
    <submittedName>
        <fullName evidence="4">Glutathione S-transferase</fullName>
    </submittedName>
</protein>
<evidence type="ECO:0000259" key="3">
    <source>
        <dbReference type="PROSITE" id="PS50405"/>
    </source>
</evidence>
<reference evidence="4" key="1">
    <citation type="journal article" date="2020" name="Stud. Mycol.">
        <title>101 Dothideomycetes genomes: a test case for predicting lifestyles and emergence of pathogens.</title>
        <authorList>
            <person name="Haridas S."/>
            <person name="Albert R."/>
            <person name="Binder M."/>
            <person name="Bloem J."/>
            <person name="Labutti K."/>
            <person name="Salamov A."/>
            <person name="Andreopoulos B."/>
            <person name="Baker S."/>
            <person name="Barry K."/>
            <person name="Bills G."/>
            <person name="Bluhm B."/>
            <person name="Cannon C."/>
            <person name="Castanera R."/>
            <person name="Culley D."/>
            <person name="Daum C."/>
            <person name="Ezra D."/>
            <person name="Gonzalez J."/>
            <person name="Henrissat B."/>
            <person name="Kuo A."/>
            <person name="Liang C."/>
            <person name="Lipzen A."/>
            <person name="Lutzoni F."/>
            <person name="Magnuson J."/>
            <person name="Mondo S."/>
            <person name="Nolan M."/>
            <person name="Ohm R."/>
            <person name="Pangilinan J."/>
            <person name="Park H.-J."/>
            <person name="Ramirez L."/>
            <person name="Alfaro M."/>
            <person name="Sun H."/>
            <person name="Tritt A."/>
            <person name="Yoshinaga Y."/>
            <person name="Zwiers L.-H."/>
            <person name="Turgeon B."/>
            <person name="Goodwin S."/>
            <person name="Spatafora J."/>
            <person name="Crous P."/>
            <person name="Grigoriev I."/>
        </authorList>
    </citation>
    <scope>NUCLEOTIDE SEQUENCE</scope>
    <source>
        <strain evidence="4">CBS 279.74</strain>
    </source>
</reference>
<dbReference type="Gene3D" id="3.40.30.10">
    <property type="entry name" value="Glutaredoxin"/>
    <property type="match status" value="1"/>
</dbReference>
<dbReference type="Pfam" id="PF02798">
    <property type="entry name" value="GST_N"/>
    <property type="match status" value="1"/>
</dbReference>
<dbReference type="InterPro" id="IPR040079">
    <property type="entry name" value="Glutathione_S-Trfase"/>
</dbReference>
<dbReference type="EMBL" id="MU005771">
    <property type="protein sequence ID" value="KAF2708744.1"/>
    <property type="molecule type" value="Genomic_DNA"/>
</dbReference>
<evidence type="ECO:0000256" key="1">
    <source>
        <dbReference type="ARBA" id="ARBA00007409"/>
    </source>
</evidence>
<dbReference type="SUPFAM" id="SSF52833">
    <property type="entry name" value="Thioredoxin-like"/>
    <property type="match status" value="1"/>
</dbReference>
<evidence type="ECO:0000313" key="5">
    <source>
        <dbReference type="Proteomes" id="UP000799428"/>
    </source>
</evidence>
<dbReference type="AlphaFoldDB" id="A0A6G1K7F3"/>
<dbReference type="Pfam" id="PF14497">
    <property type="entry name" value="GST_C_3"/>
    <property type="match status" value="1"/>
</dbReference>
<dbReference type="InterPro" id="IPR036249">
    <property type="entry name" value="Thioredoxin-like_sf"/>
</dbReference>
<comment type="similarity">
    <text evidence="1">Belongs to the GST superfamily.</text>
</comment>
<dbReference type="InterPro" id="IPR010987">
    <property type="entry name" value="Glutathione-S-Trfase_C-like"/>
</dbReference>
<dbReference type="PANTHER" id="PTHR44051">
    <property type="entry name" value="GLUTATHIONE S-TRANSFERASE-RELATED"/>
    <property type="match status" value="1"/>
</dbReference>
<keyword evidence="5" id="KW-1185">Reference proteome</keyword>
<organism evidence="4 5">
    <name type="scientific">Pleomassaria siparia CBS 279.74</name>
    <dbReference type="NCBI Taxonomy" id="1314801"/>
    <lineage>
        <taxon>Eukaryota</taxon>
        <taxon>Fungi</taxon>
        <taxon>Dikarya</taxon>
        <taxon>Ascomycota</taxon>
        <taxon>Pezizomycotina</taxon>
        <taxon>Dothideomycetes</taxon>
        <taxon>Pleosporomycetidae</taxon>
        <taxon>Pleosporales</taxon>
        <taxon>Pleomassariaceae</taxon>
        <taxon>Pleomassaria</taxon>
    </lineage>
</organism>
<dbReference type="PANTHER" id="PTHR44051:SF23">
    <property type="entry name" value="GLUTATHIONE S-TRANSFERASE-LIKE PROTEIN TPCF"/>
    <property type="match status" value="1"/>
</dbReference>
<dbReference type="CDD" id="cd03048">
    <property type="entry name" value="GST_N_Ure2p_like"/>
    <property type="match status" value="1"/>
</dbReference>
<dbReference type="Gene3D" id="1.20.1050.10">
    <property type="match status" value="1"/>
</dbReference>
<dbReference type="SFLD" id="SFLDS00019">
    <property type="entry name" value="Glutathione_Transferase_(cytos"/>
    <property type="match status" value="1"/>
</dbReference>
<gene>
    <name evidence="4" type="ORF">K504DRAFT_380339</name>
</gene>
<evidence type="ECO:0000259" key="2">
    <source>
        <dbReference type="PROSITE" id="PS50404"/>
    </source>
</evidence>
<dbReference type="PROSITE" id="PS50405">
    <property type="entry name" value="GST_CTER"/>
    <property type="match status" value="1"/>
</dbReference>